<dbReference type="RefSeq" id="WP_127198485.1">
    <property type="nucleotide sequence ID" value="NZ_RZNX01000002.1"/>
</dbReference>
<dbReference type="EMBL" id="RZNX01000002">
    <property type="protein sequence ID" value="RUT33370.1"/>
    <property type="molecule type" value="Genomic_DNA"/>
</dbReference>
<dbReference type="Proteomes" id="UP000272464">
    <property type="component" value="Unassembled WGS sequence"/>
</dbReference>
<sequence length="170" mass="19025">MRRIGLGIVLILALISEGCSFGHGVHKPHLYRGDEKAAESFIKSMGYQVTGYRGQLSTYSLQKPLLRETWCAQTWSVQKQPPERYFGSEITTYGFIVDHHPLSEKYDLPTDMNIMMTGGKVVGGSSFPHSDQMNGAVYSLEGKTLEELTGLSYANWKNQWDHKYGDGAAK</sequence>
<name>A0A433XH24_9BACL</name>
<evidence type="ECO:0000313" key="1">
    <source>
        <dbReference type="EMBL" id="RUT33370.1"/>
    </source>
</evidence>
<evidence type="ECO:0000313" key="2">
    <source>
        <dbReference type="Proteomes" id="UP000272464"/>
    </source>
</evidence>
<evidence type="ECO:0008006" key="3">
    <source>
        <dbReference type="Google" id="ProtNLM"/>
    </source>
</evidence>
<reference evidence="1 2" key="1">
    <citation type="submission" date="2018-12" db="EMBL/GenBank/DDBJ databases">
        <authorList>
            <person name="Sun L."/>
            <person name="Chen Z."/>
        </authorList>
    </citation>
    <scope>NUCLEOTIDE SEQUENCE [LARGE SCALE GENOMIC DNA]</scope>
    <source>
        <strain evidence="1 2">3-5-3</strain>
    </source>
</reference>
<dbReference type="AlphaFoldDB" id="A0A433XH24"/>
<accession>A0A433XH24</accession>
<dbReference type="OrthoDB" id="1904509at2"/>
<organism evidence="1 2">
    <name type="scientific">Paenibacillus zeisoli</name>
    <dbReference type="NCBI Taxonomy" id="2496267"/>
    <lineage>
        <taxon>Bacteria</taxon>
        <taxon>Bacillati</taxon>
        <taxon>Bacillota</taxon>
        <taxon>Bacilli</taxon>
        <taxon>Bacillales</taxon>
        <taxon>Paenibacillaceae</taxon>
        <taxon>Paenibacillus</taxon>
    </lineage>
</organism>
<comment type="caution">
    <text evidence="1">The sequence shown here is derived from an EMBL/GenBank/DDBJ whole genome shotgun (WGS) entry which is preliminary data.</text>
</comment>
<proteinExistence type="predicted"/>
<keyword evidence="2" id="KW-1185">Reference proteome</keyword>
<gene>
    <name evidence="1" type="ORF">EJP77_06900</name>
</gene>
<protein>
    <recommendedName>
        <fullName evidence="3">DUF4830 domain-containing protein</fullName>
    </recommendedName>
</protein>